<dbReference type="EMBL" id="AZIM01005844">
    <property type="protein sequence ID" value="ETE59141.1"/>
    <property type="molecule type" value="Genomic_DNA"/>
</dbReference>
<name>V8NB28_OPHHA</name>
<gene>
    <name evidence="1" type="ORF">L345_15131</name>
</gene>
<keyword evidence="2" id="KW-1185">Reference proteome</keyword>
<feature type="non-terminal residue" evidence="1">
    <location>
        <position position="1"/>
    </location>
</feature>
<comment type="caution">
    <text evidence="1">The sequence shown here is derived from an EMBL/GenBank/DDBJ whole genome shotgun (WGS) entry which is preliminary data.</text>
</comment>
<accession>V8NB28</accession>
<proteinExistence type="predicted"/>
<protein>
    <submittedName>
        <fullName evidence="1">Uncharacterized protein</fullName>
    </submittedName>
</protein>
<dbReference type="Proteomes" id="UP000018936">
    <property type="component" value="Unassembled WGS sequence"/>
</dbReference>
<evidence type="ECO:0000313" key="1">
    <source>
        <dbReference type="EMBL" id="ETE59141.1"/>
    </source>
</evidence>
<sequence>MQVPDPVTTCPLSSHALAGRRALLTPSWDEQNLQGKEEH</sequence>
<dbReference type="AlphaFoldDB" id="V8NB28"/>
<reference evidence="1 2" key="1">
    <citation type="journal article" date="2013" name="Proc. Natl. Acad. Sci. U.S.A.">
        <title>The king cobra genome reveals dynamic gene evolution and adaptation in the snake venom system.</title>
        <authorList>
            <person name="Vonk F.J."/>
            <person name="Casewell N.R."/>
            <person name="Henkel C.V."/>
            <person name="Heimberg A.M."/>
            <person name="Jansen H.J."/>
            <person name="McCleary R.J."/>
            <person name="Kerkkamp H.M."/>
            <person name="Vos R.A."/>
            <person name="Guerreiro I."/>
            <person name="Calvete J.J."/>
            <person name="Wuster W."/>
            <person name="Woods A.E."/>
            <person name="Logan J.M."/>
            <person name="Harrison R.A."/>
            <person name="Castoe T.A."/>
            <person name="de Koning A.P."/>
            <person name="Pollock D.D."/>
            <person name="Yandell M."/>
            <person name="Calderon D."/>
            <person name="Renjifo C."/>
            <person name="Currier R.B."/>
            <person name="Salgado D."/>
            <person name="Pla D."/>
            <person name="Sanz L."/>
            <person name="Hyder A.S."/>
            <person name="Ribeiro J.M."/>
            <person name="Arntzen J.W."/>
            <person name="van den Thillart G.E."/>
            <person name="Boetzer M."/>
            <person name="Pirovano W."/>
            <person name="Dirks R.P."/>
            <person name="Spaink H.P."/>
            <person name="Duboule D."/>
            <person name="McGlinn E."/>
            <person name="Kini R.M."/>
            <person name="Richardson M.K."/>
        </authorList>
    </citation>
    <scope>NUCLEOTIDE SEQUENCE</scope>
    <source>
        <tissue evidence="1">Blood</tissue>
    </source>
</reference>
<evidence type="ECO:0000313" key="2">
    <source>
        <dbReference type="Proteomes" id="UP000018936"/>
    </source>
</evidence>
<organism evidence="1 2">
    <name type="scientific">Ophiophagus hannah</name>
    <name type="common">King cobra</name>
    <name type="synonym">Naja hannah</name>
    <dbReference type="NCBI Taxonomy" id="8665"/>
    <lineage>
        <taxon>Eukaryota</taxon>
        <taxon>Metazoa</taxon>
        <taxon>Chordata</taxon>
        <taxon>Craniata</taxon>
        <taxon>Vertebrata</taxon>
        <taxon>Euteleostomi</taxon>
        <taxon>Lepidosauria</taxon>
        <taxon>Squamata</taxon>
        <taxon>Bifurcata</taxon>
        <taxon>Unidentata</taxon>
        <taxon>Episquamata</taxon>
        <taxon>Toxicofera</taxon>
        <taxon>Serpentes</taxon>
        <taxon>Colubroidea</taxon>
        <taxon>Elapidae</taxon>
        <taxon>Elapinae</taxon>
        <taxon>Ophiophagus</taxon>
    </lineage>
</organism>